<keyword evidence="1" id="KW-1133">Transmembrane helix</keyword>
<evidence type="ECO:0000313" key="2">
    <source>
        <dbReference type="EMBL" id="KAK2150145.1"/>
    </source>
</evidence>
<organism evidence="2 3">
    <name type="scientific">Paralvinella palmiformis</name>
    <dbReference type="NCBI Taxonomy" id="53620"/>
    <lineage>
        <taxon>Eukaryota</taxon>
        <taxon>Metazoa</taxon>
        <taxon>Spiralia</taxon>
        <taxon>Lophotrochozoa</taxon>
        <taxon>Annelida</taxon>
        <taxon>Polychaeta</taxon>
        <taxon>Sedentaria</taxon>
        <taxon>Canalipalpata</taxon>
        <taxon>Terebellida</taxon>
        <taxon>Terebelliformia</taxon>
        <taxon>Alvinellidae</taxon>
        <taxon>Paralvinella</taxon>
    </lineage>
</organism>
<accession>A0AAD9MYH4</accession>
<reference evidence="2" key="1">
    <citation type="journal article" date="2023" name="Mol. Biol. Evol.">
        <title>Third-Generation Sequencing Reveals the Adaptive Role of the Epigenome in Three Deep-Sea Polychaetes.</title>
        <authorList>
            <person name="Perez M."/>
            <person name="Aroh O."/>
            <person name="Sun Y."/>
            <person name="Lan Y."/>
            <person name="Juniper S.K."/>
            <person name="Young C.R."/>
            <person name="Angers B."/>
            <person name="Qian P.Y."/>
        </authorList>
    </citation>
    <scope>NUCLEOTIDE SEQUENCE</scope>
    <source>
        <strain evidence="2">P08H-3</strain>
    </source>
</reference>
<gene>
    <name evidence="2" type="ORF">LSH36_421g02017</name>
</gene>
<protein>
    <submittedName>
        <fullName evidence="2">Uncharacterized protein</fullName>
    </submittedName>
</protein>
<feature type="transmembrane region" description="Helical" evidence="1">
    <location>
        <begin position="31"/>
        <end position="52"/>
    </location>
</feature>
<dbReference type="EMBL" id="JAODUP010000421">
    <property type="protein sequence ID" value="KAK2150145.1"/>
    <property type="molecule type" value="Genomic_DNA"/>
</dbReference>
<dbReference type="AlphaFoldDB" id="A0AAD9MYH4"/>
<name>A0AAD9MYH4_9ANNE</name>
<comment type="caution">
    <text evidence="2">The sequence shown here is derived from an EMBL/GenBank/DDBJ whole genome shotgun (WGS) entry which is preliminary data.</text>
</comment>
<evidence type="ECO:0000313" key="3">
    <source>
        <dbReference type="Proteomes" id="UP001208570"/>
    </source>
</evidence>
<sequence>MTEVLRITDPESVIYTTGCLEAGERFFNTNLIPIAGAVVGIALVQILGICFAQNLRSDIFAQIEKWKYSNN</sequence>
<keyword evidence="3" id="KW-1185">Reference proteome</keyword>
<keyword evidence="1" id="KW-0812">Transmembrane</keyword>
<proteinExistence type="predicted"/>
<evidence type="ECO:0000256" key="1">
    <source>
        <dbReference type="SAM" id="Phobius"/>
    </source>
</evidence>
<dbReference type="Proteomes" id="UP001208570">
    <property type="component" value="Unassembled WGS sequence"/>
</dbReference>
<keyword evidence="1" id="KW-0472">Membrane</keyword>